<proteinExistence type="inferred from homology"/>
<accession>G7H2M2</accession>
<dbReference type="STRING" id="1073574.GOARA_051_00410"/>
<keyword evidence="5 13" id="KW-0067">ATP-binding</keyword>
<evidence type="ECO:0000256" key="4">
    <source>
        <dbReference type="ARBA" id="ARBA00022741"/>
    </source>
</evidence>
<keyword evidence="3 10" id="KW-0812">Transmembrane</keyword>
<dbReference type="RefSeq" id="WP_007322172.1">
    <property type="nucleotide sequence ID" value="NZ_BAEE01000051.1"/>
</dbReference>
<feature type="transmembrane region" description="Helical" evidence="10">
    <location>
        <begin position="261"/>
        <end position="283"/>
    </location>
</feature>
<evidence type="ECO:0000313" key="13">
    <source>
        <dbReference type="EMBL" id="GAB10097.1"/>
    </source>
</evidence>
<evidence type="ECO:0000256" key="9">
    <source>
        <dbReference type="ARBA" id="ARBA00023455"/>
    </source>
</evidence>
<dbReference type="SMART" id="SM00382">
    <property type="entry name" value="AAA"/>
    <property type="match status" value="1"/>
</dbReference>
<feature type="domain" description="ABC transmembrane type-1" evidence="12">
    <location>
        <begin position="32"/>
        <end position="321"/>
    </location>
</feature>
<dbReference type="PANTHER" id="PTHR24221:SF654">
    <property type="entry name" value="ATP-BINDING CASSETTE SUB-FAMILY B MEMBER 6"/>
    <property type="match status" value="1"/>
</dbReference>
<protein>
    <submittedName>
        <fullName evidence="13">Putative multidrug ABC transporter permease/ATP-binding protein</fullName>
    </submittedName>
</protein>
<dbReference type="GO" id="GO:0140359">
    <property type="term" value="F:ABC-type transporter activity"/>
    <property type="evidence" value="ECO:0007669"/>
    <property type="project" value="InterPro"/>
</dbReference>
<evidence type="ECO:0000256" key="7">
    <source>
        <dbReference type="ARBA" id="ARBA00022989"/>
    </source>
</evidence>
<dbReference type="EMBL" id="BAEE01000051">
    <property type="protein sequence ID" value="GAB10097.1"/>
    <property type="molecule type" value="Genomic_DNA"/>
</dbReference>
<dbReference type="InterPro" id="IPR011527">
    <property type="entry name" value="ABC1_TM_dom"/>
</dbReference>
<dbReference type="SUPFAM" id="SSF52540">
    <property type="entry name" value="P-loop containing nucleoside triphosphate hydrolases"/>
    <property type="match status" value="1"/>
</dbReference>
<comment type="subcellular location">
    <subcellularLocation>
        <location evidence="1">Cell inner membrane</location>
        <topology evidence="1">Multi-pass membrane protein</topology>
    </subcellularLocation>
</comment>
<dbReference type="AlphaFoldDB" id="G7H2M2"/>
<comment type="caution">
    <text evidence="13">The sequence shown here is derived from an EMBL/GenBank/DDBJ whole genome shotgun (WGS) entry which is preliminary data.</text>
</comment>
<feature type="domain" description="ABC transporter" evidence="11">
    <location>
        <begin position="357"/>
        <end position="577"/>
    </location>
</feature>
<feature type="transmembrane region" description="Helical" evidence="10">
    <location>
        <begin position="180"/>
        <end position="197"/>
    </location>
</feature>
<dbReference type="GO" id="GO:0034040">
    <property type="term" value="F:ATPase-coupled lipid transmembrane transporter activity"/>
    <property type="evidence" value="ECO:0007669"/>
    <property type="project" value="TreeGrafter"/>
</dbReference>
<comment type="similarity">
    <text evidence="9">Belongs to the ABC transporter superfamily. Siderophore-Fe(3+) uptake transporter (SIUT) (TC 3.A.1.21) family.</text>
</comment>
<feature type="transmembrane region" description="Helical" evidence="10">
    <location>
        <begin position="72"/>
        <end position="95"/>
    </location>
</feature>
<evidence type="ECO:0000256" key="8">
    <source>
        <dbReference type="ARBA" id="ARBA00023136"/>
    </source>
</evidence>
<dbReference type="Pfam" id="PF00005">
    <property type="entry name" value="ABC_tran"/>
    <property type="match status" value="1"/>
</dbReference>
<dbReference type="GO" id="GO:0016887">
    <property type="term" value="F:ATP hydrolysis activity"/>
    <property type="evidence" value="ECO:0007669"/>
    <property type="project" value="InterPro"/>
</dbReference>
<dbReference type="Pfam" id="PF00664">
    <property type="entry name" value="ABC_membrane"/>
    <property type="match status" value="1"/>
</dbReference>
<gene>
    <name evidence="13" type="ORF">GOARA_051_00410</name>
</gene>
<dbReference type="PROSITE" id="PS50929">
    <property type="entry name" value="ABC_TM1F"/>
    <property type="match status" value="1"/>
</dbReference>
<evidence type="ECO:0000256" key="6">
    <source>
        <dbReference type="ARBA" id="ARBA00022967"/>
    </source>
</evidence>
<evidence type="ECO:0000256" key="2">
    <source>
        <dbReference type="ARBA" id="ARBA00022519"/>
    </source>
</evidence>
<keyword evidence="8 10" id="KW-0472">Membrane</keyword>
<keyword evidence="2" id="KW-0997">Cell inner membrane</keyword>
<evidence type="ECO:0000259" key="11">
    <source>
        <dbReference type="PROSITE" id="PS50893"/>
    </source>
</evidence>
<dbReference type="Gene3D" id="1.20.1560.10">
    <property type="entry name" value="ABC transporter type 1, transmembrane domain"/>
    <property type="match status" value="1"/>
</dbReference>
<keyword evidence="4" id="KW-0547">Nucleotide-binding</keyword>
<dbReference type="Gene3D" id="3.40.50.300">
    <property type="entry name" value="P-loop containing nucleotide triphosphate hydrolases"/>
    <property type="match status" value="1"/>
</dbReference>
<evidence type="ECO:0000256" key="3">
    <source>
        <dbReference type="ARBA" id="ARBA00022692"/>
    </source>
</evidence>
<dbReference type="GO" id="GO:0005886">
    <property type="term" value="C:plasma membrane"/>
    <property type="evidence" value="ECO:0007669"/>
    <property type="project" value="UniProtKB-SubCell"/>
</dbReference>
<dbReference type="InterPro" id="IPR027417">
    <property type="entry name" value="P-loop_NTPase"/>
</dbReference>
<sequence length="577" mass="60603">MNGSSEKGTRHTVRALIGLTRADVAGIRGRVAIVLVLSVSLVGPAVATPYLLGAATDIVIRSLPGSAGNDPLIGPLATVLGAVVGIALVAALVNFTRDRILFRLIEDWNRAVRARLVDIFNRSPASLDRTPPGDLLSRCVTDLDNLTRTATQSLSSAATAVVSIVGSLAVMLWLDPWFPIIAIATLAATAFVGQVLARRARPHFERQMQEYGNLTGVVLDAYRGRDSYRIGRNAAGLNAQLTDVDERLSANAFHAARLSGAVGPAAAVLDSIGFVVIVVLGAFRIASGSLTVGEVQASIQYFRQATGPVGTLTALLYSLQQAMTSARRVLEVLRCGDDPAADTGDPAVAEQAGPLTVSFEDVSFGYDGVPVLDGFSLVLPAGSHTALTGPSGAGKSTLINLLQRLLRPTGGVIRLSGQNLDEMPREQLVEQVAVVPQEPWIFTGTIAENIRCMRSAITAERVREAGGRCGLDRYVAALPDGYETVVSADGHELPGNARRLVGIARALAGTPGLVLLDEPTAGMDPLSAAEVESLIADQFRDVTVLVVSHRGSTVAALDRTVLLENGRVVSPATADEQ</sequence>
<feature type="transmembrane region" description="Helical" evidence="10">
    <location>
        <begin position="31"/>
        <end position="52"/>
    </location>
</feature>
<keyword evidence="6" id="KW-1278">Translocase</keyword>
<evidence type="ECO:0000256" key="10">
    <source>
        <dbReference type="SAM" id="Phobius"/>
    </source>
</evidence>
<keyword evidence="2" id="KW-1003">Cell membrane</keyword>
<dbReference type="InterPro" id="IPR036640">
    <property type="entry name" value="ABC1_TM_sf"/>
</dbReference>
<organism evidence="13 14">
    <name type="scientific">Gordonia araii NBRC 100433</name>
    <dbReference type="NCBI Taxonomy" id="1073574"/>
    <lineage>
        <taxon>Bacteria</taxon>
        <taxon>Bacillati</taxon>
        <taxon>Actinomycetota</taxon>
        <taxon>Actinomycetes</taxon>
        <taxon>Mycobacteriales</taxon>
        <taxon>Gordoniaceae</taxon>
        <taxon>Gordonia</taxon>
    </lineage>
</organism>
<dbReference type="PANTHER" id="PTHR24221">
    <property type="entry name" value="ATP-BINDING CASSETTE SUB-FAMILY B"/>
    <property type="match status" value="1"/>
</dbReference>
<evidence type="ECO:0000259" key="12">
    <source>
        <dbReference type="PROSITE" id="PS50929"/>
    </source>
</evidence>
<evidence type="ECO:0000313" key="14">
    <source>
        <dbReference type="Proteomes" id="UP000035088"/>
    </source>
</evidence>
<dbReference type="GO" id="GO:0005524">
    <property type="term" value="F:ATP binding"/>
    <property type="evidence" value="ECO:0007669"/>
    <property type="project" value="UniProtKB-KW"/>
</dbReference>
<evidence type="ECO:0000256" key="5">
    <source>
        <dbReference type="ARBA" id="ARBA00022840"/>
    </source>
</evidence>
<dbReference type="InterPro" id="IPR039421">
    <property type="entry name" value="Type_1_exporter"/>
</dbReference>
<keyword evidence="14" id="KW-1185">Reference proteome</keyword>
<name>G7H2M2_9ACTN</name>
<dbReference type="InterPro" id="IPR003439">
    <property type="entry name" value="ABC_transporter-like_ATP-bd"/>
</dbReference>
<dbReference type="InterPro" id="IPR003593">
    <property type="entry name" value="AAA+_ATPase"/>
</dbReference>
<dbReference type="OrthoDB" id="9806127at2"/>
<feature type="transmembrane region" description="Helical" evidence="10">
    <location>
        <begin position="154"/>
        <end position="174"/>
    </location>
</feature>
<evidence type="ECO:0000256" key="1">
    <source>
        <dbReference type="ARBA" id="ARBA00004429"/>
    </source>
</evidence>
<dbReference type="Proteomes" id="UP000035088">
    <property type="component" value="Unassembled WGS sequence"/>
</dbReference>
<reference evidence="13 14" key="1">
    <citation type="submission" date="2011-11" db="EMBL/GenBank/DDBJ databases">
        <title>Whole genome shotgun sequence of Gordonia araii NBRC 100433.</title>
        <authorList>
            <person name="Yoshida Y."/>
            <person name="Hosoyama A."/>
            <person name="Tsuchikane K."/>
            <person name="Katsumata H."/>
            <person name="Yamazaki S."/>
            <person name="Fujita N."/>
        </authorList>
    </citation>
    <scope>NUCLEOTIDE SEQUENCE [LARGE SCALE GENOMIC DNA]</scope>
    <source>
        <strain evidence="13 14">NBRC 100433</strain>
    </source>
</reference>
<dbReference type="PROSITE" id="PS50893">
    <property type="entry name" value="ABC_TRANSPORTER_2"/>
    <property type="match status" value="1"/>
</dbReference>
<keyword evidence="7 10" id="KW-1133">Transmembrane helix</keyword>
<dbReference type="SUPFAM" id="SSF90123">
    <property type="entry name" value="ABC transporter transmembrane region"/>
    <property type="match status" value="1"/>
</dbReference>